<accession>A0A0C3CTV3</accession>
<gene>
    <name evidence="2" type="ORF">M413DRAFT_63983</name>
</gene>
<dbReference type="HOGENOM" id="CLU_068076_0_0_1"/>
<feature type="region of interest" description="Disordered" evidence="1">
    <location>
        <begin position="176"/>
        <end position="195"/>
    </location>
</feature>
<sequence length="326" mass="35971">VATKETLGILPIPGDIRDSSGMAPFVDITDRTEKLPKHRFLAEMQGARKAILPIHTASEKALFRTLMESNRYFNPADGSLPNWNAAVKVWNAWADRTEDVWYKLNDQLKVYHSQWLKNSNTKEALSLSSEVRRPLTHVIHDSQRSAAAPAVPFQRANPHVAEKGFLGERWEMPLPAGQPSSSYSGGPIPLSSPPPLPNTFQSSSFVFSLSDLYPPFAHQSAVTQPPSNSPSHQQPIPFSAPRNPTSTSVASSVARKRVAESLAAQEPAAKRARKPRTCTKCARPECPGKQRVGNCRNPCRDCGLVQCRGRNSKRPNEPFICETTES</sequence>
<organism evidence="2 3">
    <name type="scientific">Hebeloma cylindrosporum</name>
    <dbReference type="NCBI Taxonomy" id="76867"/>
    <lineage>
        <taxon>Eukaryota</taxon>
        <taxon>Fungi</taxon>
        <taxon>Dikarya</taxon>
        <taxon>Basidiomycota</taxon>
        <taxon>Agaricomycotina</taxon>
        <taxon>Agaricomycetes</taxon>
        <taxon>Agaricomycetidae</taxon>
        <taxon>Agaricales</taxon>
        <taxon>Agaricineae</taxon>
        <taxon>Hymenogastraceae</taxon>
        <taxon>Hebeloma</taxon>
    </lineage>
</organism>
<name>A0A0C3CTV3_HEBCY</name>
<dbReference type="EMBL" id="KN831770">
    <property type="protein sequence ID" value="KIM47311.1"/>
    <property type="molecule type" value="Genomic_DNA"/>
</dbReference>
<reference evidence="3" key="2">
    <citation type="submission" date="2015-01" db="EMBL/GenBank/DDBJ databases">
        <title>Evolutionary Origins and Diversification of the Mycorrhizal Mutualists.</title>
        <authorList>
            <consortium name="DOE Joint Genome Institute"/>
            <consortium name="Mycorrhizal Genomics Consortium"/>
            <person name="Kohler A."/>
            <person name="Kuo A."/>
            <person name="Nagy L.G."/>
            <person name="Floudas D."/>
            <person name="Copeland A."/>
            <person name="Barry K.W."/>
            <person name="Cichocki N."/>
            <person name="Veneault-Fourrey C."/>
            <person name="LaButti K."/>
            <person name="Lindquist E.A."/>
            <person name="Lipzen A."/>
            <person name="Lundell T."/>
            <person name="Morin E."/>
            <person name="Murat C."/>
            <person name="Riley R."/>
            <person name="Ohm R."/>
            <person name="Sun H."/>
            <person name="Tunlid A."/>
            <person name="Henrissat B."/>
            <person name="Grigoriev I.V."/>
            <person name="Hibbett D.S."/>
            <person name="Martin F."/>
        </authorList>
    </citation>
    <scope>NUCLEOTIDE SEQUENCE [LARGE SCALE GENOMIC DNA]</scope>
    <source>
        <strain evidence="3">h7</strain>
    </source>
</reference>
<keyword evidence="3" id="KW-1185">Reference proteome</keyword>
<evidence type="ECO:0000313" key="2">
    <source>
        <dbReference type="EMBL" id="KIM47311.1"/>
    </source>
</evidence>
<evidence type="ECO:0000313" key="3">
    <source>
        <dbReference type="Proteomes" id="UP000053424"/>
    </source>
</evidence>
<dbReference type="AlphaFoldDB" id="A0A0C3CTV3"/>
<feature type="compositionally biased region" description="Low complexity" evidence="1">
    <location>
        <begin position="179"/>
        <end position="189"/>
    </location>
</feature>
<reference evidence="2 3" key="1">
    <citation type="submission" date="2014-04" db="EMBL/GenBank/DDBJ databases">
        <authorList>
            <consortium name="DOE Joint Genome Institute"/>
            <person name="Kuo A."/>
            <person name="Gay G."/>
            <person name="Dore J."/>
            <person name="Kohler A."/>
            <person name="Nagy L.G."/>
            <person name="Floudas D."/>
            <person name="Copeland A."/>
            <person name="Barry K.W."/>
            <person name="Cichocki N."/>
            <person name="Veneault-Fourrey C."/>
            <person name="LaButti K."/>
            <person name="Lindquist E.A."/>
            <person name="Lipzen A."/>
            <person name="Lundell T."/>
            <person name="Morin E."/>
            <person name="Murat C."/>
            <person name="Sun H."/>
            <person name="Tunlid A."/>
            <person name="Henrissat B."/>
            <person name="Grigoriev I.V."/>
            <person name="Hibbett D.S."/>
            <person name="Martin F."/>
            <person name="Nordberg H.P."/>
            <person name="Cantor M.N."/>
            <person name="Hua S.X."/>
        </authorList>
    </citation>
    <scope>NUCLEOTIDE SEQUENCE [LARGE SCALE GENOMIC DNA]</scope>
    <source>
        <strain evidence="3">h7</strain>
    </source>
</reference>
<feature type="compositionally biased region" description="Polar residues" evidence="1">
    <location>
        <begin position="242"/>
        <end position="251"/>
    </location>
</feature>
<feature type="compositionally biased region" description="Low complexity" evidence="1">
    <location>
        <begin position="224"/>
        <end position="237"/>
    </location>
</feature>
<dbReference type="STRING" id="686832.A0A0C3CTV3"/>
<dbReference type="Proteomes" id="UP000053424">
    <property type="component" value="Unassembled WGS sequence"/>
</dbReference>
<feature type="region of interest" description="Disordered" evidence="1">
    <location>
        <begin position="218"/>
        <end position="254"/>
    </location>
</feature>
<evidence type="ECO:0000256" key="1">
    <source>
        <dbReference type="SAM" id="MobiDB-lite"/>
    </source>
</evidence>
<feature type="non-terminal residue" evidence="2">
    <location>
        <position position="1"/>
    </location>
</feature>
<proteinExistence type="predicted"/>
<protein>
    <submittedName>
        <fullName evidence="2">Uncharacterized protein</fullName>
    </submittedName>
</protein>
<dbReference type="OrthoDB" id="1920326at2759"/>